<dbReference type="AlphaFoldDB" id="B3QYF5"/>
<dbReference type="eggNOG" id="COG5009">
    <property type="taxonomic scope" value="Bacteria"/>
</dbReference>
<dbReference type="GO" id="GO:0009002">
    <property type="term" value="F:serine-type D-Ala-D-Ala carboxypeptidase activity"/>
    <property type="evidence" value="ECO:0007669"/>
    <property type="project" value="UniProtKB-EC"/>
</dbReference>
<dbReference type="SUPFAM" id="SSF56601">
    <property type="entry name" value="beta-lactamase/transpeptidase-like"/>
    <property type="match status" value="1"/>
</dbReference>
<dbReference type="FunFam" id="1.10.3810.10:FF:000001">
    <property type="entry name" value="Penicillin-binding protein 1A"/>
    <property type="match status" value="1"/>
</dbReference>
<dbReference type="CAZy" id="GT51">
    <property type="family name" value="Glycosyltransferase Family 51"/>
</dbReference>
<dbReference type="STRING" id="517418.Ctha_1119"/>
<gene>
    <name evidence="22" type="ordered locus">Ctha_1119</name>
</gene>
<keyword evidence="6" id="KW-0121">Carboxypeptidase</keyword>
<evidence type="ECO:0000256" key="4">
    <source>
        <dbReference type="ARBA" id="ARBA00007739"/>
    </source>
</evidence>
<comment type="pathway">
    <text evidence="2">Cell wall biogenesis; peptidoglycan biosynthesis.</text>
</comment>
<dbReference type="InterPro" id="IPR012338">
    <property type="entry name" value="Beta-lactam/transpept-like"/>
</dbReference>
<dbReference type="GO" id="GO:0006508">
    <property type="term" value="P:proteolysis"/>
    <property type="evidence" value="ECO:0007669"/>
    <property type="project" value="UniProtKB-KW"/>
</dbReference>
<dbReference type="EMBL" id="CP001100">
    <property type="protein sequence ID" value="ACF13583.1"/>
    <property type="molecule type" value="Genomic_DNA"/>
</dbReference>
<feature type="region of interest" description="Disordered" evidence="18">
    <location>
        <begin position="1"/>
        <end position="22"/>
    </location>
</feature>
<keyword evidence="19" id="KW-0812">Transmembrane</keyword>
<keyword evidence="7" id="KW-0645">Protease</keyword>
<dbReference type="HOGENOM" id="CLU_006354_2_4_10"/>
<dbReference type="InterPro" id="IPR036950">
    <property type="entry name" value="PBP_transglycosylase"/>
</dbReference>
<dbReference type="PANTHER" id="PTHR32282">
    <property type="entry name" value="BINDING PROTEIN TRANSPEPTIDASE, PUTATIVE-RELATED"/>
    <property type="match status" value="1"/>
</dbReference>
<evidence type="ECO:0000313" key="22">
    <source>
        <dbReference type="EMBL" id="ACF13583.1"/>
    </source>
</evidence>
<keyword evidence="8 22" id="KW-0328">Glycosyltransferase</keyword>
<dbReference type="GO" id="GO:0071555">
    <property type="term" value="P:cell wall organization"/>
    <property type="evidence" value="ECO:0007669"/>
    <property type="project" value="UniProtKB-KW"/>
</dbReference>
<evidence type="ECO:0000256" key="18">
    <source>
        <dbReference type="SAM" id="MobiDB-lite"/>
    </source>
</evidence>
<evidence type="ECO:0000256" key="10">
    <source>
        <dbReference type="ARBA" id="ARBA00022801"/>
    </source>
</evidence>
<evidence type="ECO:0000256" key="16">
    <source>
        <dbReference type="ARBA" id="ARBA00034000"/>
    </source>
</evidence>
<evidence type="ECO:0000256" key="7">
    <source>
        <dbReference type="ARBA" id="ARBA00022670"/>
    </source>
</evidence>
<dbReference type="SUPFAM" id="SSF53955">
    <property type="entry name" value="Lysozyme-like"/>
    <property type="match status" value="1"/>
</dbReference>
<keyword evidence="12" id="KW-0573">Peptidoglycan synthesis</keyword>
<dbReference type="Pfam" id="PF00905">
    <property type="entry name" value="Transpeptidase"/>
    <property type="match status" value="1"/>
</dbReference>
<dbReference type="GO" id="GO:0008658">
    <property type="term" value="F:penicillin binding"/>
    <property type="evidence" value="ECO:0007669"/>
    <property type="project" value="InterPro"/>
</dbReference>
<keyword evidence="19" id="KW-1133">Transmembrane helix</keyword>
<evidence type="ECO:0000256" key="11">
    <source>
        <dbReference type="ARBA" id="ARBA00022960"/>
    </source>
</evidence>
<keyword evidence="23" id="KW-1185">Reference proteome</keyword>
<dbReference type="InterPro" id="IPR001460">
    <property type="entry name" value="PCN-bd_Tpept"/>
</dbReference>
<keyword evidence="9 22" id="KW-0808">Transferase</keyword>
<dbReference type="GO" id="GO:0008360">
    <property type="term" value="P:regulation of cell shape"/>
    <property type="evidence" value="ECO:0007669"/>
    <property type="project" value="UniProtKB-KW"/>
</dbReference>
<reference evidence="22 23" key="1">
    <citation type="submission" date="2008-06" db="EMBL/GenBank/DDBJ databases">
        <title>Complete sequence of Chloroherpeton thalassium ATCC 35110.</title>
        <authorList>
            <consortium name="US DOE Joint Genome Institute"/>
            <person name="Lucas S."/>
            <person name="Copeland A."/>
            <person name="Lapidus A."/>
            <person name="Glavina del Rio T."/>
            <person name="Dalin E."/>
            <person name="Tice H."/>
            <person name="Bruce D."/>
            <person name="Goodwin L."/>
            <person name="Pitluck S."/>
            <person name="Schmutz J."/>
            <person name="Larimer F."/>
            <person name="Land M."/>
            <person name="Hauser L."/>
            <person name="Kyrpides N."/>
            <person name="Mikhailova N."/>
            <person name="Liu Z."/>
            <person name="Li T."/>
            <person name="Zhao F."/>
            <person name="Overmann J."/>
            <person name="Bryant D.A."/>
            <person name="Richardson P."/>
        </authorList>
    </citation>
    <scope>NUCLEOTIDE SEQUENCE [LARGE SCALE GENOMIC DNA]</scope>
    <source>
        <strain evidence="23">ATCC 35110 / GB-78</strain>
    </source>
</reference>
<evidence type="ECO:0000256" key="1">
    <source>
        <dbReference type="ARBA" id="ARBA00004236"/>
    </source>
</evidence>
<sequence>MPKNIEKNDDAGNGHSSKEREAYFHNPEYRKKVARRNALMQRIYLGFLAMILLGALGIGGIMLYLSQDLPSLEQLENPKPELATTVYSADGKLLSKYFLKNRTSVPLDSISVYARQALIATEDVEFYDHWGFNSRRFVAAMIENIITMRSRWHGASTVTQQLARNLYLTHDRTVSRKLKEFLTAIQIERTYTKDEILWLYLNTVYFGSGAWGIEAAAWTYFDKPAIDLDVAESAVLVGTLKSPRDYDPVREKENSLARRNLIIGLMAKAGFLTEQEAETEKAKALVTHFTSVTDVGDAPYYTEYIRRQLKQEAKKYGFDIYRDGLTVYTSLDTRMQKYAEDAVAEHLPWVQDQFDKDWRWPTSLKNDVIRESPRFQELREQGMTEKEALAKLKNDKEWLRKLLLKKTAVEVGFIAIEPATGHIKAWVGGKDFRKDDYQYQFDHVWQARRQPGSTFKPFVYTAAIDAGIPPNYQLLNQPLVIKDDDRIWTPENSDLESGGLTTLRDALKNSLNQVTIRLVNESVPPSKIIEYARRMGIKSPLDENYSIALGTSVVSPLELCSAYSTFANNGVHVEPVSILRIEDKFGQPIVTYKPDRAKALDPETNYVMVSMLKGVINGGTGVAVRSRYKFYEDAGGKTGTTQDNKDAWFAGFTPQLAAVVWTGFDDERIKYTSMKYGQGARASLPIWANFMTHCYADPELGLQSRYFKKPAKVIGIPISSRTNLPADANDNDAYIEYFTEASWKQYQSSLNNYSNFNRLDTLGGNRTARAIPIAPPQKKRGEGQF</sequence>
<dbReference type="KEGG" id="cts:Ctha_1119"/>
<accession>B3QYF5</accession>
<keyword evidence="15" id="KW-0961">Cell wall biogenesis/degradation</keyword>
<dbReference type="GO" id="GO:0009252">
    <property type="term" value="P:peptidoglycan biosynthetic process"/>
    <property type="evidence" value="ECO:0007669"/>
    <property type="project" value="UniProtKB-KW"/>
</dbReference>
<keyword evidence="10" id="KW-0378">Hydrolase</keyword>
<evidence type="ECO:0000256" key="12">
    <source>
        <dbReference type="ARBA" id="ARBA00022984"/>
    </source>
</evidence>
<dbReference type="NCBIfam" id="TIGR02074">
    <property type="entry name" value="PBP_1a_fam"/>
    <property type="match status" value="1"/>
</dbReference>
<evidence type="ECO:0000256" key="13">
    <source>
        <dbReference type="ARBA" id="ARBA00023136"/>
    </source>
</evidence>
<dbReference type="GO" id="GO:0008955">
    <property type="term" value="F:peptidoglycan glycosyltransferase activity"/>
    <property type="evidence" value="ECO:0007669"/>
    <property type="project" value="UniProtKB-EC"/>
</dbReference>
<dbReference type="GO" id="GO:0030288">
    <property type="term" value="C:outer membrane-bounded periplasmic space"/>
    <property type="evidence" value="ECO:0007669"/>
    <property type="project" value="TreeGrafter"/>
</dbReference>
<dbReference type="InterPro" id="IPR001264">
    <property type="entry name" value="Glyco_trans_51"/>
</dbReference>
<evidence type="ECO:0000256" key="5">
    <source>
        <dbReference type="ARBA" id="ARBA00022475"/>
    </source>
</evidence>
<evidence type="ECO:0000256" key="14">
    <source>
        <dbReference type="ARBA" id="ARBA00023268"/>
    </source>
</evidence>
<dbReference type="Proteomes" id="UP000001208">
    <property type="component" value="Chromosome"/>
</dbReference>
<evidence type="ECO:0000256" key="17">
    <source>
        <dbReference type="ARBA" id="ARBA00049902"/>
    </source>
</evidence>
<dbReference type="GO" id="GO:0005886">
    <property type="term" value="C:plasma membrane"/>
    <property type="evidence" value="ECO:0007669"/>
    <property type="project" value="UniProtKB-SubCell"/>
</dbReference>
<evidence type="ECO:0000256" key="9">
    <source>
        <dbReference type="ARBA" id="ARBA00022679"/>
    </source>
</evidence>
<keyword evidence="11" id="KW-0133">Cell shape</keyword>
<evidence type="ECO:0000256" key="15">
    <source>
        <dbReference type="ARBA" id="ARBA00023316"/>
    </source>
</evidence>
<evidence type="ECO:0000256" key="8">
    <source>
        <dbReference type="ARBA" id="ARBA00022676"/>
    </source>
</evidence>
<dbReference type="Gene3D" id="3.40.710.10">
    <property type="entry name" value="DD-peptidase/beta-lactamase superfamily"/>
    <property type="match status" value="2"/>
</dbReference>
<comment type="catalytic activity">
    <reaction evidence="17">
        <text>[GlcNAc-(1-&gt;4)-Mur2Ac(oyl-L-Ala-gamma-D-Glu-L-Lys-D-Ala-D-Ala)](n)-di-trans,octa-cis-undecaprenyl diphosphate + beta-D-GlcNAc-(1-&gt;4)-Mur2Ac(oyl-L-Ala-gamma-D-Glu-L-Lys-D-Ala-D-Ala)-di-trans,octa-cis-undecaprenyl diphosphate = [GlcNAc-(1-&gt;4)-Mur2Ac(oyl-L-Ala-gamma-D-Glu-L-Lys-D-Ala-D-Ala)](n+1)-di-trans,octa-cis-undecaprenyl diphosphate + di-trans,octa-cis-undecaprenyl diphosphate + H(+)</text>
        <dbReference type="Rhea" id="RHEA:23708"/>
        <dbReference type="Rhea" id="RHEA-COMP:9602"/>
        <dbReference type="Rhea" id="RHEA-COMP:9603"/>
        <dbReference type="ChEBI" id="CHEBI:15378"/>
        <dbReference type="ChEBI" id="CHEBI:58405"/>
        <dbReference type="ChEBI" id="CHEBI:60033"/>
        <dbReference type="ChEBI" id="CHEBI:78435"/>
        <dbReference type="EC" id="2.4.99.28"/>
    </reaction>
</comment>
<evidence type="ECO:0000256" key="6">
    <source>
        <dbReference type="ARBA" id="ARBA00022645"/>
    </source>
</evidence>
<comment type="catalytic activity">
    <reaction evidence="16">
        <text>Preferential cleavage: (Ac)2-L-Lys-D-Ala-|-D-Ala. Also transpeptidation of peptidyl-alanyl moieties that are N-acyl substituents of D-alanine.</text>
        <dbReference type="EC" id="3.4.16.4"/>
    </reaction>
</comment>
<dbReference type="Pfam" id="PF00912">
    <property type="entry name" value="Transgly"/>
    <property type="match status" value="1"/>
</dbReference>
<organism evidence="22 23">
    <name type="scientific">Chloroherpeton thalassium (strain ATCC 35110 / GB-78)</name>
    <dbReference type="NCBI Taxonomy" id="517418"/>
    <lineage>
        <taxon>Bacteria</taxon>
        <taxon>Pseudomonadati</taxon>
        <taxon>Chlorobiota</taxon>
        <taxon>Chlorobiia</taxon>
        <taxon>Chlorobiales</taxon>
        <taxon>Chloroherpetonaceae</taxon>
        <taxon>Chloroherpeton</taxon>
    </lineage>
</organism>
<evidence type="ECO:0000256" key="19">
    <source>
        <dbReference type="SAM" id="Phobius"/>
    </source>
</evidence>
<evidence type="ECO:0000256" key="3">
    <source>
        <dbReference type="ARBA" id="ARBA00007090"/>
    </source>
</evidence>
<protein>
    <submittedName>
        <fullName evidence="22">Penicillin-binding protein, 1A family</fullName>
        <ecNumber evidence="22">2.4.1.129</ecNumber>
    </submittedName>
</protein>
<evidence type="ECO:0000259" key="20">
    <source>
        <dbReference type="Pfam" id="PF00905"/>
    </source>
</evidence>
<evidence type="ECO:0000256" key="2">
    <source>
        <dbReference type="ARBA" id="ARBA00004752"/>
    </source>
</evidence>
<evidence type="ECO:0000313" key="23">
    <source>
        <dbReference type="Proteomes" id="UP000001208"/>
    </source>
</evidence>
<feature type="transmembrane region" description="Helical" evidence="19">
    <location>
        <begin position="43"/>
        <end position="65"/>
    </location>
</feature>
<dbReference type="PANTHER" id="PTHR32282:SF11">
    <property type="entry name" value="PENICILLIN-BINDING PROTEIN 1B"/>
    <property type="match status" value="1"/>
</dbReference>
<keyword evidence="13 19" id="KW-0472">Membrane</keyword>
<dbReference type="RefSeq" id="WP_012499667.1">
    <property type="nucleotide sequence ID" value="NC_011026.1"/>
</dbReference>
<feature type="domain" description="Penicillin-binding protein transpeptidase" evidence="20">
    <location>
        <begin position="412"/>
        <end position="656"/>
    </location>
</feature>
<name>B3QYF5_CHLT3</name>
<dbReference type="InterPro" id="IPR023346">
    <property type="entry name" value="Lysozyme-like_dom_sf"/>
</dbReference>
<proteinExistence type="inferred from homology"/>
<evidence type="ECO:0000259" key="21">
    <source>
        <dbReference type="Pfam" id="PF00912"/>
    </source>
</evidence>
<keyword evidence="14" id="KW-0511">Multifunctional enzyme</keyword>
<dbReference type="Gene3D" id="1.10.3810.10">
    <property type="entry name" value="Biosynthetic peptidoglycan transglycosylase-like"/>
    <property type="match status" value="1"/>
</dbReference>
<comment type="subcellular location">
    <subcellularLocation>
        <location evidence="1">Cell membrane</location>
    </subcellularLocation>
</comment>
<comment type="similarity">
    <text evidence="4">In the N-terminal section; belongs to the glycosyltransferase 51 family.</text>
</comment>
<feature type="domain" description="Glycosyl transferase family 51" evidence="21">
    <location>
        <begin position="91"/>
        <end position="266"/>
    </location>
</feature>
<comment type="similarity">
    <text evidence="3">In the C-terminal section; belongs to the transpeptidase family.</text>
</comment>
<dbReference type="InterPro" id="IPR050396">
    <property type="entry name" value="Glycosyltr_51/Transpeptidase"/>
</dbReference>
<dbReference type="EC" id="2.4.1.129" evidence="22"/>
<keyword evidence="5" id="KW-1003">Cell membrane</keyword>